<comment type="caution">
    <text evidence="2">The sequence shown here is derived from an EMBL/GenBank/DDBJ whole genome shotgun (WGS) entry which is preliminary data.</text>
</comment>
<dbReference type="Pfam" id="PF11174">
    <property type="entry name" value="DUF2970"/>
    <property type="match status" value="1"/>
</dbReference>
<keyword evidence="1" id="KW-0812">Transmembrane</keyword>
<protein>
    <recommendedName>
        <fullName evidence="4">DUF2970 domain-containing protein</fullName>
    </recommendedName>
</protein>
<name>A0A2T0XHH2_9BURK</name>
<dbReference type="InterPro" id="IPR021344">
    <property type="entry name" value="DUF2970"/>
</dbReference>
<feature type="transmembrane region" description="Helical" evidence="1">
    <location>
        <begin position="47"/>
        <end position="73"/>
    </location>
</feature>
<evidence type="ECO:0008006" key="4">
    <source>
        <dbReference type="Google" id="ProtNLM"/>
    </source>
</evidence>
<keyword evidence="1" id="KW-1133">Transmembrane helix</keyword>
<evidence type="ECO:0000313" key="3">
    <source>
        <dbReference type="Proteomes" id="UP000238308"/>
    </source>
</evidence>
<reference evidence="2 3" key="1">
    <citation type="submission" date="2018-03" db="EMBL/GenBank/DDBJ databases">
        <title>Genomic Encyclopedia of Type Strains, Phase III (KMG-III): the genomes of soil and plant-associated and newly described type strains.</title>
        <authorList>
            <person name="Whitman W."/>
        </authorList>
    </citation>
    <scope>NUCLEOTIDE SEQUENCE [LARGE SCALE GENOMIC DNA]</scope>
    <source>
        <strain evidence="2 3">MWH-P2sevCIIIb</strain>
    </source>
</reference>
<evidence type="ECO:0000256" key="1">
    <source>
        <dbReference type="SAM" id="Phobius"/>
    </source>
</evidence>
<dbReference type="Proteomes" id="UP000238308">
    <property type="component" value="Unassembled WGS sequence"/>
</dbReference>
<dbReference type="OrthoDB" id="8657357at2"/>
<sequence length="74" mass="8137">MTEDLKELSQRKLNFFQTLKAVSWAMFGVRKGSGYQEDMAKLNPVHLVIAGLIGGVIFVVALVSVATWAISLLK</sequence>
<dbReference type="AlphaFoldDB" id="A0A2T0XHH2"/>
<proteinExistence type="predicted"/>
<accession>A0A2T0XHH2</accession>
<gene>
    <name evidence="2" type="ORF">BCM14_1198</name>
</gene>
<organism evidence="2 3">
    <name type="scientific">Jezberella montanilacus</name>
    <dbReference type="NCBI Taxonomy" id="323426"/>
    <lineage>
        <taxon>Bacteria</taxon>
        <taxon>Pseudomonadati</taxon>
        <taxon>Pseudomonadota</taxon>
        <taxon>Betaproteobacteria</taxon>
        <taxon>Burkholderiales</taxon>
        <taxon>Alcaligenaceae</taxon>
        <taxon>Jezberella</taxon>
    </lineage>
</organism>
<dbReference type="RefSeq" id="WP_106227087.1">
    <property type="nucleotide sequence ID" value="NZ_PVTV01000012.1"/>
</dbReference>
<keyword evidence="3" id="KW-1185">Reference proteome</keyword>
<dbReference type="EMBL" id="PVTV01000012">
    <property type="protein sequence ID" value="PRY98371.1"/>
    <property type="molecule type" value="Genomic_DNA"/>
</dbReference>
<evidence type="ECO:0000313" key="2">
    <source>
        <dbReference type="EMBL" id="PRY98371.1"/>
    </source>
</evidence>
<keyword evidence="1" id="KW-0472">Membrane</keyword>